<dbReference type="Pfam" id="PF13181">
    <property type="entry name" value="TPR_8"/>
    <property type="match status" value="1"/>
</dbReference>
<accession>A0A0V0R5T0</accession>
<dbReference type="Proteomes" id="UP000054937">
    <property type="component" value="Unassembled WGS sequence"/>
</dbReference>
<evidence type="ECO:0000313" key="1">
    <source>
        <dbReference type="EMBL" id="KRX09869.1"/>
    </source>
</evidence>
<comment type="caution">
    <text evidence="1">The sequence shown here is derived from an EMBL/GenBank/DDBJ whole genome shotgun (WGS) entry which is preliminary data.</text>
</comment>
<sequence>MQNQFFFSQIQFGNFHTGLRNYEIGLDFLFKAKNRWEFIDPEENNQFHIELISNIGIAYTIQGDMEQGMPYLNQAMDKLQPVTQENVQIFIFNSLHMAKLWLNLEQIEKSLNITEKCWQQIQKFQVGPDMELQVLEHFANLQIKLDKYDEAKKYLEQAFKIVDMYGFQNFPITIRLYFLEGLLHLKFQDYYKVKEYGEKVKSLAEEFFGNDDEQVADGLSLIGKAQYYWKNGKQLTNEDARHRKYKTEY</sequence>
<dbReference type="InParanoid" id="A0A0V0R5T0"/>
<evidence type="ECO:0000313" key="2">
    <source>
        <dbReference type="Proteomes" id="UP000054937"/>
    </source>
</evidence>
<dbReference type="AlphaFoldDB" id="A0A0V0R5T0"/>
<reference evidence="1 2" key="1">
    <citation type="journal article" date="2015" name="Sci. Rep.">
        <title>Genome of the facultative scuticociliatosis pathogen Pseudocohnilembus persalinus provides insight into its virulence through horizontal gene transfer.</title>
        <authorList>
            <person name="Xiong J."/>
            <person name="Wang G."/>
            <person name="Cheng J."/>
            <person name="Tian M."/>
            <person name="Pan X."/>
            <person name="Warren A."/>
            <person name="Jiang C."/>
            <person name="Yuan D."/>
            <person name="Miao W."/>
        </authorList>
    </citation>
    <scope>NUCLEOTIDE SEQUENCE [LARGE SCALE GENOMIC DNA]</scope>
    <source>
        <strain evidence="1">36N120E</strain>
    </source>
</reference>
<dbReference type="Gene3D" id="1.25.40.10">
    <property type="entry name" value="Tetratricopeptide repeat domain"/>
    <property type="match status" value="2"/>
</dbReference>
<evidence type="ECO:0008006" key="3">
    <source>
        <dbReference type="Google" id="ProtNLM"/>
    </source>
</evidence>
<dbReference type="InterPro" id="IPR011990">
    <property type="entry name" value="TPR-like_helical_dom_sf"/>
</dbReference>
<dbReference type="SMART" id="SM00028">
    <property type="entry name" value="TPR"/>
    <property type="match status" value="3"/>
</dbReference>
<dbReference type="OrthoDB" id="5985681at2759"/>
<organism evidence="1 2">
    <name type="scientific">Pseudocohnilembus persalinus</name>
    <name type="common">Ciliate</name>
    <dbReference type="NCBI Taxonomy" id="266149"/>
    <lineage>
        <taxon>Eukaryota</taxon>
        <taxon>Sar</taxon>
        <taxon>Alveolata</taxon>
        <taxon>Ciliophora</taxon>
        <taxon>Intramacronucleata</taxon>
        <taxon>Oligohymenophorea</taxon>
        <taxon>Scuticociliatia</taxon>
        <taxon>Philasterida</taxon>
        <taxon>Pseudocohnilembidae</taxon>
        <taxon>Pseudocohnilembus</taxon>
    </lineage>
</organism>
<dbReference type="EMBL" id="LDAU01000043">
    <property type="protein sequence ID" value="KRX09869.1"/>
    <property type="molecule type" value="Genomic_DNA"/>
</dbReference>
<protein>
    <recommendedName>
        <fullName evidence="3">Tetratricopeptide repeat protein</fullName>
    </recommendedName>
</protein>
<name>A0A0V0R5T0_PSEPJ</name>
<dbReference type="SUPFAM" id="SSF48452">
    <property type="entry name" value="TPR-like"/>
    <property type="match status" value="1"/>
</dbReference>
<gene>
    <name evidence="1" type="ORF">PPERSA_03931</name>
</gene>
<proteinExistence type="predicted"/>
<dbReference type="InterPro" id="IPR019734">
    <property type="entry name" value="TPR_rpt"/>
</dbReference>
<keyword evidence="2" id="KW-1185">Reference proteome</keyword>